<keyword evidence="3" id="KW-0175">Coiled coil</keyword>
<dbReference type="GO" id="GO:0031397">
    <property type="term" value="P:negative regulation of protein ubiquitination"/>
    <property type="evidence" value="ECO:0007669"/>
    <property type="project" value="TreeGrafter"/>
</dbReference>
<feature type="region of interest" description="Disordered" evidence="4">
    <location>
        <begin position="37"/>
        <end position="58"/>
    </location>
</feature>
<dbReference type="Pfam" id="PF22562">
    <property type="entry name" value="UBA_7"/>
    <property type="match status" value="1"/>
</dbReference>
<feature type="compositionally biased region" description="Basic and acidic residues" evidence="4">
    <location>
        <begin position="126"/>
        <end position="214"/>
    </location>
</feature>
<reference evidence="7" key="1">
    <citation type="submission" date="2022-07" db="EMBL/GenBank/DDBJ databases">
        <title>Phylogenomic reconstructions and comparative analyses of Kickxellomycotina fungi.</title>
        <authorList>
            <person name="Reynolds N.K."/>
            <person name="Stajich J.E."/>
            <person name="Barry K."/>
            <person name="Grigoriev I.V."/>
            <person name="Crous P."/>
            <person name="Smith M.E."/>
        </authorList>
    </citation>
    <scope>NUCLEOTIDE SEQUENCE</scope>
    <source>
        <strain evidence="7">NRRL 1566</strain>
    </source>
</reference>
<evidence type="ECO:0000259" key="5">
    <source>
        <dbReference type="PROSITE" id="PS50030"/>
    </source>
</evidence>
<feature type="region of interest" description="Disordered" evidence="4">
    <location>
        <begin position="120"/>
        <end position="222"/>
    </location>
</feature>
<dbReference type="GO" id="GO:0036435">
    <property type="term" value="F:K48-linked polyubiquitin modification-dependent protein binding"/>
    <property type="evidence" value="ECO:0007669"/>
    <property type="project" value="TreeGrafter"/>
</dbReference>
<keyword evidence="8" id="KW-1185">Reference proteome</keyword>
<evidence type="ECO:0000256" key="2">
    <source>
        <dbReference type="ARBA" id="ARBA00022490"/>
    </source>
</evidence>
<feature type="compositionally biased region" description="Polar residues" evidence="4">
    <location>
        <begin position="37"/>
        <end position="55"/>
    </location>
</feature>
<keyword evidence="2" id="KW-0963">Cytoplasm</keyword>
<dbReference type="GO" id="GO:0005737">
    <property type="term" value="C:cytoplasm"/>
    <property type="evidence" value="ECO:0007669"/>
    <property type="project" value="UniProtKB-SubCell"/>
</dbReference>
<dbReference type="GO" id="GO:0005634">
    <property type="term" value="C:nucleus"/>
    <property type="evidence" value="ECO:0007669"/>
    <property type="project" value="TreeGrafter"/>
</dbReference>
<dbReference type="Proteomes" id="UP001139887">
    <property type="component" value="Unassembled WGS sequence"/>
</dbReference>
<dbReference type="InterPro" id="IPR001012">
    <property type="entry name" value="UBX_dom"/>
</dbReference>
<dbReference type="SMART" id="SM00166">
    <property type="entry name" value="UBX"/>
    <property type="match status" value="1"/>
</dbReference>
<dbReference type="SUPFAM" id="SSF46934">
    <property type="entry name" value="UBA-like"/>
    <property type="match status" value="1"/>
</dbReference>
<feature type="domain" description="UBX" evidence="6">
    <location>
        <begin position="229"/>
        <end position="312"/>
    </location>
</feature>
<dbReference type="OrthoDB" id="10254930at2759"/>
<dbReference type="Pfam" id="PF24560">
    <property type="entry name" value="zf-C2H2_OTU1_C"/>
    <property type="match status" value="1"/>
</dbReference>
<evidence type="ECO:0000313" key="7">
    <source>
        <dbReference type="EMBL" id="KAJ2851626.1"/>
    </source>
</evidence>
<evidence type="ECO:0000259" key="6">
    <source>
        <dbReference type="PROSITE" id="PS50033"/>
    </source>
</evidence>
<evidence type="ECO:0000256" key="3">
    <source>
        <dbReference type="ARBA" id="ARBA00023054"/>
    </source>
</evidence>
<dbReference type="PROSITE" id="PS50030">
    <property type="entry name" value="UBA"/>
    <property type="match status" value="1"/>
</dbReference>
<name>A0A9W8M1A0_9FUNG</name>
<sequence length="314" mass="35611">MSDKEQLLEFGFSEALVEQALQATNNAGLNQALDWINNHQDAPTEETPNSGTADQASDVAEAQSLVCNDCGKQFKNEDLAQYHAVKSGHTNFAQSTEAVKPLSEEEKKQKLAELQERIAEKRRKREKEEKEEQRQNELLRRKAGKDLSEQQERLKEEQMKREFEKQKRMKEEDKRAAQRIKEQIEQDKRDRAARLAQEKAEREGQVVAAGDKEPQLPSLLEKGLPKISTSATQTRLQIRPMGQVKGSPRPLTGVFEVDQTLKDVIKFIRQELPGIGHHAKLSTTFPRKDFGSHDEAKTLKELGLVPNAALILTE</sequence>
<dbReference type="InterPro" id="IPR029071">
    <property type="entry name" value="Ubiquitin-like_domsf"/>
</dbReference>
<comment type="caution">
    <text evidence="7">The sequence shown here is derived from an EMBL/GenBank/DDBJ whole genome shotgun (WGS) entry which is preliminary data.</text>
</comment>
<dbReference type="PANTHER" id="PTHR46340:SF1">
    <property type="entry name" value="UBX DOMAIN-CONTAINING PROTEIN 1"/>
    <property type="match status" value="1"/>
</dbReference>
<dbReference type="Pfam" id="PF00789">
    <property type="entry name" value="UBX"/>
    <property type="match status" value="1"/>
</dbReference>
<dbReference type="SUPFAM" id="SSF54236">
    <property type="entry name" value="Ubiquitin-like"/>
    <property type="match status" value="1"/>
</dbReference>
<gene>
    <name evidence="7" type="ORF">IWW36_000949</name>
</gene>
<evidence type="ECO:0000256" key="4">
    <source>
        <dbReference type="SAM" id="MobiDB-lite"/>
    </source>
</evidence>
<feature type="domain" description="UBA" evidence="5">
    <location>
        <begin position="5"/>
        <end position="39"/>
    </location>
</feature>
<evidence type="ECO:0008006" key="9">
    <source>
        <dbReference type="Google" id="ProtNLM"/>
    </source>
</evidence>
<dbReference type="InterPro" id="IPR015940">
    <property type="entry name" value="UBA"/>
</dbReference>
<dbReference type="GO" id="GO:1903094">
    <property type="term" value="P:negative regulation of protein K48-linked deubiquitination"/>
    <property type="evidence" value="ECO:0007669"/>
    <property type="project" value="TreeGrafter"/>
</dbReference>
<evidence type="ECO:0000313" key="8">
    <source>
        <dbReference type="Proteomes" id="UP001139887"/>
    </source>
</evidence>
<dbReference type="Gene3D" id="1.10.8.10">
    <property type="entry name" value="DNA helicase RuvA subunit, C-terminal domain"/>
    <property type="match status" value="1"/>
</dbReference>
<protein>
    <recommendedName>
        <fullName evidence="9">UBX domain-containing protein</fullName>
    </recommendedName>
</protein>
<dbReference type="PROSITE" id="PS00028">
    <property type="entry name" value="ZINC_FINGER_C2H2_1"/>
    <property type="match status" value="1"/>
</dbReference>
<comment type="subcellular location">
    <subcellularLocation>
        <location evidence="1">Cytoplasm</location>
    </subcellularLocation>
</comment>
<proteinExistence type="predicted"/>
<dbReference type="PROSITE" id="PS50033">
    <property type="entry name" value="UBX"/>
    <property type="match status" value="1"/>
</dbReference>
<accession>A0A9W8M1A0</accession>
<dbReference type="PANTHER" id="PTHR46340">
    <property type="entry name" value="UBX DOMAIN-CONTAINING PROTEIN 1"/>
    <property type="match status" value="1"/>
</dbReference>
<dbReference type="AlphaFoldDB" id="A0A9W8M1A0"/>
<dbReference type="CDD" id="cd01767">
    <property type="entry name" value="UBX"/>
    <property type="match status" value="1"/>
</dbReference>
<dbReference type="GO" id="GO:0032435">
    <property type="term" value="P:negative regulation of proteasomal ubiquitin-dependent protein catabolic process"/>
    <property type="evidence" value="ECO:0007669"/>
    <property type="project" value="TreeGrafter"/>
</dbReference>
<dbReference type="InterPro" id="IPR013087">
    <property type="entry name" value="Znf_C2H2_type"/>
</dbReference>
<dbReference type="InterPro" id="IPR009060">
    <property type="entry name" value="UBA-like_sf"/>
</dbReference>
<dbReference type="EMBL" id="JANBUW010000010">
    <property type="protein sequence ID" value="KAJ2851626.1"/>
    <property type="molecule type" value="Genomic_DNA"/>
</dbReference>
<dbReference type="Gene3D" id="3.10.20.90">
    <property type="entry name" value="Phosphatidylinositol 3-kinase Catalytic Subunit, Chain A, domain 1"/>
    <property type="match status" value="1"/>
</dbReference>
<organism evidence="7 8">
    <name type="scientific">Coemansia brasiliensis</name>
    <dbReference type="NCBI Taxonomy" id="2650707"/>
    <lineage>
        <taxon>Eukaryota</taxon>
        <taxon>Fungi</taxon>
        <taxon>Fungi incertae sedis</taxon>
        <taxon>Zoopagomycota</taxon>
        <taxon>Kickxellomycotina</taxon>
        <taxon>Kickxellomycetes</taxon>
        <taxon>Kickxellales</taxon>
        <taxon>Kickxellaceae</taxon>
        <taxon>Coemansia</taxon>
    </lineage>
</organism>
<evidence type="ECO:0000256" key="1">
    <source>
        <dbReference type="ARBA" id="ARBA00004496"/>
    </source>
</evidence>
<dbReference type="InterPro" id="IPR057766">
    <property type="entry name" value="Znf-C2H2_OTU1-like_C"/>
</dbReference>